<comment type="caution">
    <text evidence="4">The sequence shown here is derived from an EMBL/GenBank/DDBJ whole genome shotgun (WGS) entry which is preliminary data.</text>
</comment>
<dbReference type="RefSeq" id="WP_207350064.1">
    <property type="nucleotide sequence ID" value="NZ_JAFMPY010000006.1"/>
</dbReference>
<proteinExistence type="predicted"/>
<evidence type="ECO:0000313" key="4">
    <source>
        <dbReference type="EMBL" id="MBO0903413.1"/>
    </source>
</evidence>
<organism evidence="4 5">
    <name type="scientific">Jiella sonneratiae</name>
    <dbReference type="NCBI Taxonomy" id="2816856"/>
    <lineage>
        <taxon>Bacteria</taxon>
        <taxon>Pseudomonadati</taxon>
        <taxon>Pseudomonadota</taxon>
        <taxon>Alphaproteobacteria</taxon>
        <taxon>Hyphomicrobiales</taxon>
        <taxon>Aurantimonadaceae</taxon>
        <taxon>Jiella</taxon>
    </lineage>
</organism>
<dbReference type="SMART" id="SM00287">
    <property type="entry name" value="SH3b"/>
    <property type="match status" value="1"/>
</dbReference>
<evidence type="ECO:0000256" key="2">
    <source>
        <dbReference type="SAM" id="SignalP"/>
    </source>
</evidence>
<gene>
    <name evidence="4" type="ORF">J1C47_07140</name>
</gene>
<feature type="compositionally biased region" description="Pro residues" evidence="1">
    <location>
        <begin position="247"/>
        <end position="257"/>
    </location>
</feature>
<feature type="compositionally biased region" description="Basic and acidic residues" evidence="1">
    <location>
        <begin position="130"/>
        <end position="234"/>
    </location>
</feature>
<feature type="chain" id="PRO_5046076393" evidence="2">
    <location>
        <begin position="22"/>
        <end position="257"/>
    </location>
</feature>
<reference evidence="4 5" key="1">
    <citation type="submission" date="2021-03" db="EMBL/GenBank/DDBJ databases">
        <title>Whole genome sequence of Jiella sp. MQZ13P-4.</title>
        <authorList>
            <person name="Tuo L."/>
        </authorList>
    </citation>
    <scope>NUCLEOTIDE SEQUENCE [LARGE SCALE GENOMIC DNA]</scope>
    <source>
        <strain evidence="4 5">MQZ13P-4</strain>
    </source>
</reference>
<protein>
    <submittedName>
        <fullName evidence="4">SH3 domain-containing protein</fullName>
    </submittedName>
</protein>
<dbReference type="EMBL" id="JAFMPY010000006">
    <property type="protein sequence ID" value="MBO0903413.1"/>
    <property type="molecule type" value="Genomic_DNA"/>
</dbReference>
<keyword evidence="2" id="KW-0732">Signal</keyword>
<dbReference type="Pfam" id="PF08239">
    <property type="entry name" value="SH3_3"/>
    <property type="match status" value="1"/>
</dbReference>
<dbReference type="Proteomes" id="UP000664288">
    <property type="component" value="Unassembled WGS sequence"/>
</dbReference>
<sequence>MRKTLLAATALIGALTLPAGAALASEIAVATTDVNLRAGPSTDYPVVDTLIAGERLRVFGCLQTRSWCDVRFQGQRGWISANYIALRGDGYAGYHDFNPYSAPVITFSVDSYWRDHYASRNFYRDRDRYRRDRDGGRHDRGDRYDRRDRDGRDFDHRDRPRPDYGDDRRHGGYDDGGRRGGYDGDRDRHDRGDGDYRRRPPRDGRVGDDQGRGDDGRHGGYDGRGRDSGGHDGGHGNPRRYPVDPNAGPPIPLYKVR</sequence>
<feature type="signal peptide" evidence="2">
    <location>
        <begin position="1"/>
        <end position="21"/>
    </location>
</feature>
<dbReference type="SUPFAM" id="SSF50044">
    <property type="entry name" value="SH3-domain"/>
    <property type="match status" value="1"/>
</dbReference>
<evidence type="ECO:0000256" key="1">
    <source>
        <dbReference type="SAM" id="MobiDB-lite"/>
    </source>
</evidence>
<evidence type="ECO:0000313" key="5">
    <source>
        <dbReference type="Proteomes" id="UP000664288"/>
    </source>
</evidence>
<keyword evidence="5" id="KW-1185">Reference proteome</keyword>
<feature type="domain" description="SH3b" evidence="3">
    <location>
        <begin position="25"/>
        <end position="88"/>
    </location>
</feature>
<dbReference type="InterPro" id="IPR036028">
    <property type="entry name" value="SH3-like_dom_sf"/>
</dbReference>
<dbReference type="Gene3D" id="2.30.30.40">
    <property type="entry name" value="SH3 Domains"/>
    <property type="match status" value="1"/>
</dbReference>
<name>A0ABS3J355_9HYPH</name>
<dbReference type="PROSITE" id="PS51781">
    <property type="entry name" value="SH3B"/>
    <property type="match status" value="1"/>
</dbReference>
<feature type="region of interest" description="Disordered" evidence="1">
    <location>
        <begin position="130"/>
        <end position="257"/>
    </location>
</feature>
<dbReference type="InterPro" id="IPR003646">
    <property type="entry name" value="SH3-like_bac-type"/>
</dbReference>
<evidence type="ECO:0000259" key="3">
    <source>
        <dbReference type="PROSITE" id="PS51781"/>
    </source>
</evidence>
<accession>A0ABS3J355</accession>